<accession>A0A8I3A3I2</accession>
<comment type="similarity">
    <text evidence="4">In the C-terminal section; belongs to the eukaryotic ribosomal protein eL40 family.</text>
</comment>
<dbReference type="Pfam" id="PF01020">
    <property type="entry name" value="Ribosomal_L40e"/>
    <property type="match status" value="1"/>
</dbReference>
<dbReference type="GO" id="GO:0005840">
    <property type="term" value="C:ribosome"/>
    <property type="evidence" value="ECO:0007669"/>
    <property type="project" value="UniProtKB-KW"/>
</dbReference>
<evidence type="ECO:0000313" key="12">
    <source>
        <dbReference type="Proteomes" id="UP000683000"/>
    </source>
</evidence>
<keyword evidence="5" id="KW-0963">Cytoplasm</keyword>
<dbReference type="InterPro" id="IPR001975">
    <property type="entry name" value="Ribosomal_eL40_dom"/>
</dbReference>
<dbReference type="Gene3D" id="4.10.1060.50">
    <property type="match status" value="1"/>
</dbReference>
<dbReference type="Pfam" id="PF00240">
    <property type="entry name" value="ubiquitin"/>
    <property type="match status" value="1"/>
</dbReference>
<dbReference type="Proteomes" id="UP000683000">
    <property type="component" value="Unassembled WGS sequence"/>
</dbReference>
<dbReference type="GO" id="GO:0005737">
    <property type="term" value="C:cytoplasm"/>
    <property type="evidence" value="ECO:0007669"/>
    <property type="project" value="UniProtKB-SubCell"/>
</dbReference>
<evidence type="ECO:0000313" key="11">
    <source>
        <dbReference type="EMBL" id="KAG6370448.1"/>
    </source>
</evidence>
<feature type="region of interest" description="Disordered" evidence="9">
    <location>
        <begin position="1"/>
        <end position="23"/>
    </location>
</feature>
<feature type="compositionally biased region" description="Polar residues" evidence="9">
    <location>
        <begin position="1"/>
        <end position="17"/>
    </location>
</feature>
<evidence type="ECO:0000256" key="5">
    <source>
        <dbReference type="ARBA" id="ARBA00022490"/>
    </source>
</evidence>
<evidence type="ECO:0000259" key="10">
    <source>
        <dbReference type="PROSITE" id="PS50053"/>
    </source>
</evidence>
<dbReference type="GO" id="GO:0006412">
    <property type="term" value="P:translation"/>
    <property type="evidence" value="ECO:0007669"/>
    <property type="project" value="InterPro"/>
</dbReference>
<dbReference type="GO" id="GO:1990904">
    <property type="term" value="C:ribonucleoprotein complex"/>
    <property type="evidence" value="ECO:0007669"/>
    <property type="project" value="UniProtKB-KW"/>
</dbReference>
<dbReference type="Gene3D" id="3.10.20.90">
    <property type="entry name" value="Phosphatidylinositol 3-kinase Catalytic Subunit, Chain A, domain 1"/>
    <property type="match status" value="1"/>
</dbReference>
<dbReference type="InterPro" id="IPR050158">
    <property type="entry name" value="Ubiquitin_ubiquitin-like"/>
</dbReference>
<feature type="domain" description="Ubiquitin-like" evidence="10">
    <location>
        <begin position="19"/>
        <end position="55"/>
    </location>
</feature>
<evidence type="ECO:0000256" key="8">
    <source>
        <dbReference type="ARBA" id="ARBA00023274"/>
    </source>
</evidence>
<proteinExistence type="inferred from homology"/>
<evidence type="ECO:0000256" key="7">
    <source>
        <dbReference type="ARBA" id="ARBA00023242"/>
    </source>
</evidence>
<dbReference type="GO" id="GO:0003735">
    <property type="term" value="F:structural constituent of ribosome"/>
    <property type="evidence" value="ECO:0007669"/>
    <property type="project" value="InterPro"/>
</dbReference>
<evidence type="ECO:0000256" key="3">
    <source>
        <dbReference type="ARBA" id="ARBA00008373"/>
    </source>
</evidence>
<dbReference type="GO" id="GO:0005634">
    <property type="term" value="C:nucleus"/>
    <property type="evidence" value="ECO:0007669"/>
    <property type="project" value="UniProtKB-SubCell"/>
</dbReference>
<keyword evidence="7" id="KW-0539">Nucleus</keyword>
<evidence type="ECO:0000256" key="9">
    <source>
        <dbReference type="SAM" id="MobiDB-lite"/>
    </source>
</evidence>
<dbReference type="PROSITE" id="PS50053">
    <property type="entry name" value="UBIQUITIN_2"/>
    <property type="match status" value="1"/>
</dbReference>
<dbReference type="OrthoDB" id="428577at2759"/>
<comment type="caution">
    <text evidence="11">The sequence shown here is derived from an EMBL/GenBank/DDBJ whole genome shotgun (WGS) entry which is preliminary data.</text>
</comment>
<dbReference type="AlphaFoldDB" id="A0A8I3A3I2"/>
<reference evidence="11" key="1">
    <citation type="submission" date="2021-03" db="EMBL/GenBank/DDBJ databases">
        <title>Evolutionary innovations through gain and loss of genes in the ectomycorrhizal Boletales.</title>
        <authorList>
            <person name="Wu G."/>
            <person name="Miyauchi S."/>
            <person name="Morin E."/>
            <person name="Yang Z.-L."/>
            <person name="Xu J."/>
            <person name="Martin F.M."/>
        </authorList>
    </citation>
    <scope>NUCLEOTIDE SEQUENCE</scope>
    <source>
        <strain evidence="11">BR01</strain>
    </source>
</reference>
<dbReference type="InterPro" id="IPR029071">
    <property type="entry name" value="Ubiquitin-like_domsf"/>
</dbReference>
<dbReference type="PANTHER" id="PTHR10666">
    <property type="entry name" value="UBIQUITIN"/>
    <property type="match status" value="1"/>
</dbReference>
<dbReference type="EMBL" id="JAGFBS010000051">
    <property type="protein sequence ID" value="KAG6370448.1"/>
    <property type="molecule type" value="Genomic_DNA"/>
</dbReference>
<evidence type="ECO:0000256" key="6">
    <source>
        <dbReference type="ARBA" id="ARBA00022980"/>
    </source>
</evidence>
<name>A0A8I3A3I2_9AGAM</name>
<keyword evidence="6" id="KW-0689">Ribosomal protein</keyword>
<comment type="subcellular location">
    <subcellularLocation>
        <location evidence="2">Cytoplasm</location>
    </subcellularLocation>
    <subcellularLocation>
        <location evidence="1">Nucleus</location>
    </subcellularLocation>
</comment>
<dbReference type="InterPro" id="IPR019956">
    <property type="entry name" value="Ubiquitin_dom"/>
</dbReference>
<dbReference type="InterPro" id="IPR038587">
    <property type="entry name" value="Ribosomal_eL40_sf"/>
</dbReference>
<keyword evidence="8" id="KW-0687">Ribonucleoprotein</keyword>
<dbReference type="SUPFAM" id="SSF54236">
    <property type="entry name" value="Ubiquitin-like"/>
    <property type="match status" value="1"/>
</dbReference>
<dbReference type="PRINTS" id="PR00348">
    <property type="entry name" value="UBIQUITIN"/>
</dbReference>
<comment type="similarity">
    <text evidence="3">In the N-terminal section; belongs to the ubiquitin family.</text>
</comment>
<evidence type="ECO:0000256" key="1">
    <source>
        <dbReference type="ARBA" id="ARBA00004123"/>
    </source>
</evidence>
<dbReference type="InterPro" id="IPR000626">
    <property type="entry name" value="Ubiquitin-like_dom"/>
</dbReference>
<organism evidence="11 12">
    <name type="scientific">Boletus reticuloceps</name>
    <dbReference type="NCBI Taxonomy" id="495285"/>
    <lineage>
        <taxon>Eukaryota</taxon>
        <taxon>Fungi</taxon>
        <taxon>Dikarya</taxon>
        <taxon>Basidiomycota</taxon>
        <taxon>Agaricomycotina</taxon>
        <taxon>Agaricomycetes</taxon>
        <taxon>Agaricomycetidae</taxon>
        <taxon>Boletales</taxon>
        <taxon>Boletineae</taxon>
        <taxon>Boletaceae</taxon>
        <taxon>Boletoideae</taxon>
        <taxon>Boletus</taxon>
    </lineage>
</organism>
<evidence type="ECO:0000256" key="2">
    <source>
        <dbReference type="ARBA" id="ARBA00004496"/>
    </source>
</evidence>
<sequence>MVTPTGQQCATGSTSRAHSIPPDQQCPIFAGKQLKDSCTLNDYNIRKVSTLYLVLWCIRCIKMMSSLCGGIIEPSLKVLASRYNCDKQIC</sequence>
<evidence type="ECO:0000256" key="4">
    <source>
        <dbReference type="ARBA" id="ARBA00010570"/>
    </source>
</evidence>
<gene>
    <name evidence="11" type="ORF">JVT61DRAFT_12067</name>
</gene>
<protein>
    <recommendedName>
        <fullName evidence="10">Ubiquitin-like domain-containing protein</fullName>
    </recommendedName>
</protein>
<keyword evidence="12" id="KW-1185">Reference proteome</keyword>